<dbReference type="GO" id="GO:0008137">
    <property type="term" value="F:NADH dehydrogenase (ubiquinone) activity"/>
    <property type="evidence" value="ECO:0007669"/>
    <property type="project" value="InterPro"/>
</dbReference>
<evidence type="ECO:0000313" key="10">
    <source>
        <dbReference type="EMBL" id="CBX27629.1"/>
    </source>
</evidence>
<feature type="transmembrane region" description="Helical" evidence="8">
    <location>
        <begin position="389"/>
        <end position="415"/>
    </location>
</feature>
<keyword evidence="4 8" id="KW-1133">Transmembrane helix</keyword>
<evidence type="ECO:0000256" key="6">
    <source>
        <dbReference type="ARBA" id="ARBA00023136"/>
    </source>
</evidence>
<feature type="transmembrane region" description="Helical" evidence="8">
    <location>
        <begin position="42"/>
        <end position="67"/>
    </location>
</feature>
<comment type="subcellular location">
    <subcellularLocation>
        <location evidence="1">Cell membrane</location>
        <topology evidence="1">Multi-pass membrane protein</topology>
    </subcellularLocation>
    <subcellularLocation>
        <location evidence="7">Membrane</location>
        <topology evidence="7">Multi-pass membrane protein</topology>
    </subcellularLocation>
</comment>
<dbReference type="AlphaFoldDB" id="E1YAN5"/>
<dbReference type="PANTHER" id="PTHR42682:SF5">
    <property type="entry name" value="HYDROGENASE-4 COMPONENT F"/>
    <property type="match status" value="1"/>
</dbReference>
<keyword evidence="6 8" id="KW-0472">Membrane</keyword>
<keyword evidence="5" id="KW-0560">Oxidoreductase</keyword>
<feature type="transmembrane region" description="Helical" evidence="8">
    <location>
        <begin position="144"/>
        <end position="166"/>
    </location>
</feature>
<evidence type="ECO:0000256" key="1">
    <source>
        <dbReference type="ARBA" id="ARBA00004651"/>
    </source>
</evidence>
<dbReference type="Pfam" id="PF00361">
    <property type="entry name" value="Proton_antipo_M"/>
    <property type="match status" value="1"/>
</dbReference>
<evidence type="ECO:0000256" key="7">
    <source>
        <dbReference type="RuleBase" id="RU000320"/>
    </source>
</evidence>
<evidence type="ECO:0000256" key="5">
    <source>
        <dbReference type="ARBA" id="ARBA00023002"/>
    </source>
</evidence>
<feature type="transmembrane region" description="Helical" evidence="8">
    <location>
        <begin position="113"/>
        <end position="132"/>
    </location>
</feature>
<feature type="domain" description="NADH:quinone oxidoreductase/Mrp antiporter transmembrane" evidence="9">
    <location>
        <begin position="108"/>
        <end position="392"/>
    </location>
</feature>
<dbReference type="PANTHER" id="PTHR42682">
    <property type="entry name" value="HYDROGENASE-4 COMPONENT F"/>
    <property type="match status" value="1"/>
</dbReference>
<feature type="transmembrane region" description="Helical" evidence="8">
    <location>
        <begin position="295"/>
        <end position="315"/>
    </location>
</feature>
<organism evidence="10">
    <name type="scientific">uncultured Desulfobacterium sp</name>
    <dbReference type="NCBI Taxonomy" id="201089"/>
    <lineage>
        <taxon>Bacteria</taxon>
        <taxon>Pseudomonadati</taxon>
        <taxon>Thermodesulfobacteriota</taxon>
        <taxon>Desulfobacteria</taxon>
        <taxon>Desulfobacterales</taxon>
        <taxon>Desulfobacteriaceae</taxon>
        <taxon>Desulfobacterium</taxon>
        <taxon>environmental samples</taxon>
    </lineage>
</organism>
<evidence type="ECO:0000259" key="9">
    <source>
        <dbReference type="Pfam" id="PF00361"/>
    </source>
</evidence>
<feature type="transmembrane region" description="Helical" evidence="8">
    <location>
        <begin position="186"/>
        <end position="202"/>
    </location>
</feature>
<evidence type="ECO:0000256" key="4">
    <source>
        <dbReference type="ARBA" id="ARBA00022989"/>
    </source>
</evidence>
<evidence type="ECO:0000256" key="2">
    <source>
        <dbReference type="ARBA" id="ARBA00022475"/>
    </source>
</evidence>
<feature type="transmembrane region" description="Helical" evidence="8">
    <location>
        <begin position="355"/>
        <end position="377"/>
    </location>
</feature>
<dbReference type="EMBL" id="FR695866">
    <property type="protein sequence ID" value="CBX27629.1"/>
    <property type="molecule type" value="Genomic_DNA"/>
</dbReference>
<dbReference type="GO" id="GO:0016491">
    <property type="term" value="F:oxidoreductase activity"/>
    <property type="evidence" value="ECO:0007669"/>
    <property type="project" value="UniProtKB-KW"/>
</dbReference>
<keyword evidence="3 7" id="KW-0812">Transmembrane</keyword>
<dbReference type="GO" id="GO:0005886">
    <property type="term" value="C:plasma membrane"/>
    <property type="evidence" value="ECO:0007669"/>
    <property type="project" value="UniProtKB-SubCell"/>
</dbReference>
<sequence length="473" mass="50664">MPGKGVRRGFLMIGAISHGIMTMVQALQKAHPAAGIWIGLDAAGLLFLSITSLLFLAVAVYTVGYLGRDSDRKVRDSVEGFLFQNEPEAVFISCLLLFLSSMSMVCISRDMGLLWVAVEATTLVSAPLISFHSHHRSLEARWKYLLICSVGIAVALLGNYFLAFAGHGKTHLNLDNLIKGAATLDHAWLKAAFLMLLVGYGTKMGMAPMHTWLPDAHSESPSMVSALLSGALLNCAFLGIFRAHSVLSAAGLGVFSGELLVFFGMFSMAVAAAFMIRQTDYKRMLAYSSIEHMGIMALGLGIGGLAATGAMFHALNHSMTKGVLFLVSGQMLFTYGSKKTENVRHVINTTPLTGILWLSGFLAITGAPPFGPFMSEVTILKGMLQSGRWAVAAGYLLVLGIIFIAMARIVIPMAFGLPESNETFVPSLANKREPLWFAVPAMALVAVILALGLYIPGFVWDFFGQAAAVAGGF</sequence>
<dbReference type="GO" id="GO:0042773">
    <property type="term" value="P:ATP synthesis coupled electron transport"/>
    <property type="evidence" value="ECO:0007669"/>
    <property type="project" value="InterPro"/>
</dbReference>
<evidence type="ECO:0000256" key="8">
    <source>
        <dbReference type="SAM" id="Phobius"/>
    </source>
</evidence>
<feature type="transmembrane region" description="Helical" evidence="8">
    <location>
        <begin position="435"/>
        <end position="455"/>
    </location>
</feature>
<accession>E1YAN5</accession>
<proteinExistence type="predicted"/>
<gene>
    <name evidence="10" type="ORF">N47_H24510</name>
</gene>
<evidence type="ECO:0000256" key="3">
    <source>
        <dbReference type="ARBA" id="ARBA00022692"/>
    </source>
</evidence>
<feature type="transmembrane region" description="Helical" evidence="8">
    <location>
        <begin position="223"/>
        <end position="243"/>
    </location>
</feature>
<dbReference type="InterPro" id="IPR052175">
    <property type="entry name" value="ComplexI-like_HydComp"/>
</dbReference>
<name>E1YAN5_9BACT</name>
<feature type="transmembrane region" description="Helical" evidence="8">
    <location>
        <begin position="249"/>
        <end position="274"/>
    </location>
</feature>
<dbReference type="InterPro" id="IPR003918">
    <property type="entry name" value="NADH_UbQ_OxRdtase"/>
</dbReference>
<reference evidence="10" key="1">
    <citation type="journal article" date="2011" name="Environ. Microbiol.">
        <title>Genomic insights into the metabolic potential of the polycyclic aromatic hydrocarbon degrading sulfate-reducing Deltaproteobacterium N47.</title>
        <authorList>
            <person name="Bergmann F."/>
            <person name="Selesi D."/>
            <person name="Weinmaier T."/>
            <person name="Tischler P."/>
            <person name="Rattei T."/>
            <person name="Meckenstock R.U."/>
        </authorList>
    </citation>
    <scope>NUCLEOTIDE SEQUENCE</scope>
</reference>
<dbReference type="InterPro" id="IPR001750">
    <property type="entry name" value="ND/Mrp_TM"/>
</dbReference>
<keyword evidence="2" id="KW-1003">Cell membrane</keyword>
<dbReference type="PRINTS" id="PR01437">
    <property type="entry name" value="NUOXDRDTASE4"/>
</dbReference>
<protein>
    <recommendedName>
        <fullName evidence="9">NADH:quinone oxidoreductase/Mrp antiporter transmembrane domain-containing protein</fullName>
    </recommendedName>
</protein>